<reference evidence="1" key="1">
    <citation type="journal article" date="2015" name="Nature">
        <title>Complex archaea that bridge the gap between prokaryotes and eukaryotes.</title>
        <authorList>
            <person name="Spang A."/>
            <person name="Saw J.H."/>
            <person name="Jorgensen S.L."/>
            <person name="Zaremba-Niedzwiedzka K."/>
            <person name="Martijn J."/>
            <person name="Lind A.E."/>
            <person name="van Eijk R."/>
            <person name="Schleper C."/>
            <person name="Guy L."/>
            <person name="Ettema T.J."/>
        </authorList>
    </citation>
    <scope>NUCLEOTIDE SEQUENCE</scope>
</reference>
<sequence>MQKNFQPKTKTMNIFKTTIASISFLFLAIGLSAQQDPNYSFYRYNMSLYNPAFTGSSEAGQLSLGLRSQWAGVEGAPESQSAIFGIPLGKRLGLGVSVLNDRTFIENQTWIGVDVSYNIRLDENHLLYFGIKGSTNSYNANTRGLVTYGVGQDMALMDYKSRFTPNIGAGLYLKHERYFISLSVPKLLTPDRLQESNGNAFLSEDRAHTYLSGGYNFDFGGTFNLQTMTMLRYVDAAPLSIEFTGILDFGKRFNIGASYRYDESISGLLLFNIGNKFDIGYAYETPLQSSIRGMENGTHELFMRLGL</sequence>
<evidence type="ECO:0000313" key="1">
    <source>
        <dbReference type="EMBL" id="KKN08106.1"/>
    </source>
</evidence>
<name>A0A0F9Q485_9ZZZZ</name>
<protein>
    <recommendedName>
        <fullName evidence="2">Type IX secretion system membrane protein PorP/SprF</fullName>
    </recommendedName>
</protein>
<dbReference type="AlphaFoldDB" id="A0A0F9Q485"/>
<accession>A0A0F9Q485</accession>
<proteinExistence type="predicted"/>
<organism evidence="1">
    <name type="scientific">marine sediment metagenome</name>
    <dbReference type="NCBI Taxonomy" id="412755"/>
    <lineage>
        <taxon>unclassified sequences</taxon>
        <taxon>metagenomes</taxon>
        <taxon>ecological metagenomes</taxon>
    </lineage>
</organism>
<dbReference type="Pfam" id="PF11751">
    <property type="entry name" value="PorP_SprF"/>
    <property type="match status" value="1"/>
</dbReference>
<dbReference type="NCBIfam" id="TIGR03519">
    <property type="entry name" value="T9SS_PorP_fam"/>
    <property type="match status" value="1"/>
</dbReference>
<dbReference type="InterPro" id="IPR019861">
    <property type="entry name" value="PorP/SprF_Bacteroidetes"/>
</dbReference>
<gene>
    <name evidence="1" type="ORF">LCGC14_1060090</name>
</gene>
<comment type="caution">
    <text evidence="1">The sequence shown here is derived from an EMBL/GenBank/DDBJ whole genome shotgun (WGS) entry which is preliminary data.</text>
</comment>
<dbReference type="EMBL" id="LAZR01004493">
    <property type="protein sequence ID" value="KKN08106.1"/>
    <property type="molecule type" value="Genomic_DNA"/>
</dbReference>
<evidence type="ECO:0008006" key="2">
    <source>
        <dbReference type="Google" id="ProtNLM"/>
    </source>
</evidence>